<comment type="caution">
    <text evidence="1">The sequence shown here is derived from an EMBL/GenBank/DDBJ whole genome shotgun (WGS) entry which is preliminary data.</text>
</comment>
<dbReference type="Proteomes" id="UP000186030">
    <property type="component" value="Unassembled WGS sequence"/>
</dbReference>
<reference evidence="2" key="2">
    <citation type="submission" date="2017-01" db="EMBL/GenBank/DDBJ databases">
        <title>Genome sequencing and annotation of Geobacillus sp. 1017, a Hydrocarbon-Oxidizing Thermophilic Bacterium Isolated from a Heavy Oil Reservoir (China).</title>
        <authorList>
            <person name="Kadnikov V.V."/>
            <person name="Mardanov A.V."/>
            <person name="Poltaraus A.B."/>
            <person name="Sokolova D.S."/>
            <person name="Semenova E.M."/>
            <person name="Ravin N.V."/>
            <person name="Tourova T.P."/>
            <person name="Nazina T.N."/>
        </authorList>
    </citation>
    <scope>NUCLEOTIDE SEQUENCE [LARGE SCALE GENOMIC DNA]</scope>
    <source>
        <strain evidence="2">1017</strain>
    </source>
</reference>
<protein>
    <submittedName>
        <fullName evidence="1">Uncharacterized protein</fullName>
    </submittedName>
</protein>
<evidence type="ECO:0000313" key="2">
    <source>
        <dbReference type="Proteomes" id="UP000186030"/>
    </source>
</evidence>
<proteinExistence type="predicted"/>
<name>A0A1Q5SL52_9BACL</name>
<sequence length="43" mass="5068">MKMGILQEIRADESMYAYKERRETAKKNGHHSSYFGSKMISKE</sequence>
<dbReference type="EMBL" id="MQMG01000069">
    <property type="protein sequence ID" value="OKO88702.1"/>
    <property type="molecule type" value="Genomic_DNA"/>
</dbReference>
<reference evidence="1 2" key="1">
    <citation type="submission" date="2016-11" db="EMBL/GenBank/DDBJ databases">
        <authorList>
            <person name="Kadnikov V."/>
            <person name="Nazina T."/>
        </authorList>
    </citation>
    <scope>NUCLEOTIDE SEQUENCE [LARGE SCALE GENOMIC DNA]</scope>
    <source>
        <strain evidence="1 2">1017</strain>
    </source>
</reference>
<organism evidence="1 2">
    <name type="scientific">Geobacillus proteiniphilus</name>
    <dbReference type="NCBI Taxonomy" id="860353"/>
    <lineage>
        <taxon>Bacteria</taxon>
        <taxon>Bacillati</taxon>
        <taxon>Bacillota</taxon>
        <taxon>Bacilli</taxon>
        <taxon>Bacillales</taxon>
        <taxon>Anoxybacillaceae</taxon>
        <taxon>Geobacillus</taxon>
    </lineage>
</organism>
<evidence type="ECO:0000313" key="1">
    <source>
        <dbReference type="EMBL" id="OKO88702.1"/>
    </source>
</evidence>
<gene>
    <name evidence="1" type="ORF">BRO54_3568</name>
</gene>
<accession>A0A1Q5SL52</accession>
<dbReference type="AlphaFoldDB" id="A0A1Q5SL52"/>